<gene>
    <name evidence="3" type="ORF">RHODGE_RHODGE_01004</name>
    <name evidence="2" type="ORF">RHODPL_RHODPL_00054</name>
</gene>
<accession>A0A3S4BEE6</accession>
<feature type="region of interest" description="Disordered" evidence="1">
    <location>
        <begin position="60"/>
        <end position="96"/>
    </location>
</feature>
<keyword evidence="2" id="KW-0614">Plasmid</keyword>
<keyword evidence="4" id="KW-1185">Reference proteome</keyword>
<evidence type="ECO:0000313" key="3">
    <source>
        <dbReference type="EMBL" id="VCU07854.1"/>
    </source>
</evidence>
<geneLocation type="plasmid" evidence="2">
    <name>1</name>
</geneLocation>
<dbReference type="AlphaFoldDB" id="A0A3S4BEE6"/>
<dbReference type="EMBL" id="UWOC01000077">
    <property type="protein sequence ID" value="VCU07854.1"/>
    <property type="molecule type" value="Genomic_DNA"/>
</dbReference>
<dbReference type="EMBL" id="LR026982">
    <property type="protein sequence ID" value="VCU06605.1"/>
    <property type="molecule type" value="Genomic_DNA"/>
</dbReference>
<dbReference type="RefSeq" id="WP_129608027.1">
    <property type="nucleotide sequence ID" value="NZ_LR026982.1"/>
</dbReference>
<dbReference type="Proteomes" id="UP000289200">
    <property type="component" value="Unassembled WGS sequence"/>
</dbReference>
<evidence type="ECO:0000256" key="1">
    <source>
        <dbReference type="SAM" id="MobiDB-lite"/>
    </source>
</evidence>
<evidence type="ECO:0000313" key="4">
    <source>
        <dbReference type="Proteomes" id="UP000289200"/>
    </source>
</evidence>
<protein>
    <submittedName>
        <fullName evidence="3">Uncharacterized protein</fullName>
    </submittedName>
</protein>
<sequence length="96" mass="10110">MPIEKTTFVTTSGGDRLNFSAADGGKLKVEIVRGGDVDDTATLDRDDLVALLREFFPQQRKPREKASAVAPANGSGRRLGRGLPRADMPIGAASAG</sequence>
<evidence type="ECO:0000313" key="2">
    <source>
        <dbReference type="EMBL" id="VCU06605.1"/>
    </source>
</evidence>
<proteinExistence type="predicted"/>
<reference evidence="4" key="1">
    <citation type="submission" date="2018-10" db="EMBL/GenBank/DDBJ databases">
        <authorList>
            <person name="Peiro R."/>
            <person name="Begona"/>
            <person name="Cbmso G."/>
            <person name="Lopez M."/>
            <person name="Gonzalez S."/>
            <person name="Sacristan E."/>
            <person name="Castillo E."/>
        </authorList>
    </citation>
    <scope>NUCLEOTIDE SEQUENCE [LARGE SCALE GENOMIC DNA]</scope>
</reference>
<name>A0A3S4BEE6_9BRAD</name>
<organism evidence="3 4">
    <name type="scientific">Rhodoplanes serenus</name>
    <dbReference type="NCBI Taxonomy" id="200615"/>
    <lineage>
        <taxon>Bacteria</taxon>
        <taxon>Pseudomonadati</taxon>
        <taxon>Pseudomonadota</taxon>
        <taxon>Alphaproteobacteria</taxon>
        <taxon>Hyphomicrobiales</taxon>
        <taxon>Nitrobacteraceae</taxon>
        <taxon>Rhodoplanes</taxon>
    </lineage>
</organism>
<reference evidence="3" key="2">
    <citation type="submission" date="2018-10" db="EMBL/GenBank/DDBJ databases">
        <authorList>
            <person name="Peiro R."/>
            <person name="Begona"/>
            <person name="Cbmso G."/>
            <person name="Lopez M."/>
            <person name="Gonzalez S."/>
            <person name="Sacristan E."/>
            <person name="Castillo E."/>
        </authorList>
    </citation>
    <scope>NUCLEOTIDE SEQUENCE</scope>
    <source>
        <strain evidence="3">Rhod_genome</strain>
        <strain evidence="2">Rhod_plasmid</strain>
        <plasmid evidence="2">1</plasmid>
    </source>
</reference>